<evidence type="ECO:0000313" key="3">
    <source>
        <dbReference type="Proteomes" id="UP000431401"/>
    </source>
</evidence>
<evidence type="ECO:0000313" key="2">
    <source>
        <dbReference type="EMBL" id="MQY26719.1"/>
    </source>
</evidence>
<dbReference type="AlphaFoldDB" id="A0A7K0DM17"/>
<feature type="transmembrane region" description="Helical" evidence="1">
    <location>
        <begin position="140"/>
        <end position="165"/>
    </location>
</feature>
<protein>
    <recommendedName>
        <fullName evidence="4">DUF4386 domain-containing protein</fullName>
    </recommendedName>
</protein>
<accession>A0A7K0DM17</accession>
<dbReference type="EMBL" id="WEGI01000004">
    <property type="protein sequence ID" value="MQY26719.1"/>
    <property type="molecule type" value="Genomic_DNA"/>
</dbReference>
<keyword evidence="1" id="KW-0812">Transmembrane</keyword>
<evidence type="ECO:0008006" key="4">
    <source>
        <dbReference type="Google" id="ProtNLM"/>
    </source>
</evidence>
<feature type="transmembrane region" description="Helical" evidence="1">
    <location>
        <begin position="63"/>
        <end position="83"/>
    </location>
</feature>
<dbReference type="RefSeq" id="WP_153341089.1">
    <property type="nucleotide sequence ID" value="NZ_WEGI01000004.1"/>
</dbReference>
<keyword evidence="1" id="KW-1133">Transmembrane helix</keyword>
<organism evidence="2 3">
    <name type="scientific">Nocardia aurantia</name>
    <dbReference type="NCBI Taxonomy" id="2585199"/>
    <lineage>
        <taxon>Bacteria</taxon>
        <taxon>Bacillati</taxon>
        <taxon>Actinomycetota</taxon>
        <taxon>Actinomycetes</taxon>
        <taxon>Mycobacteriales</taxon>
        <taxon>Nocardiaceae</taxon>
        <taxon>Nocardia</taxon>
    </lineage>
</organism>
<proteinExistence type="predicted"/>
<dbReference type="Proteomes" id="UP000431401">
    <property type="component" value="Unassembled WGS sequence"/>
</dbReference>
<feature type="transmembrane region" description="Helical" evidence="1">
    <location>
        <begin position="95"/>
        <end position="120"/>
    </location>
</feature>
<comment type="caution">
    <text evidence="2">The sequence shown here is derived from an EMBL/GenBank/DDBJ whole genome shotgun (WGS) entry which is preliminary data.</text>
</comment>
<sequence length="224" mass="23111">MTTDTAPRTRRRPQSGPPLWIPTLAFTALTVAYVVVNRSTPHPDASGSDVLRYAIEHSGAQQAGAFLILVSAMPLTIVTAVVYRRLRALGITAPGSAIALLGGTLAAVALALSGLFTWAGSRLGADAGPALARALADLSFVAGGPLYAATFGLLIAGIAVPALLARLVPAPLAWIGLALAVAGEVATLGLLVDALTYLLPVVRFGGLLWLLVTAFPLPRHRRDV</sequence>
<reference evidence="2 3" key="1">
    <citation type="submission" date="2019-10" db="EMBL/GenBank/DDBJ databases">
        <title>Nocardia macrotermitis sp. nov. and Nocardia aurantia sp. nov., isolated from the gut of fungus growing-termite Macrotermes natalensis.</title>
        <authorList>
            <person name="Benndorf R."/>
            <person name="Schwitalla J."/>
            <person name="Martin K."/>
            <person name="De Beer W."/>
            <person name="Kaster A.-K."/>
            <person name="Vollmers J."/>
            <person name="Poulsen M."/>
            <person name="Beemelmanns C."/>
        </authorList>
    </citation>
    <scope>NUCLEOTIDE SEQUENCE [LARGE SCALE GENOMIC DNA]</scope>
    <source>
        <strain evidence="2 3">RB56</strain>
    </source>
</reference>
<gene>
    <name evidence="2" type="ORF">NRB56_22910</name>
</gene>
<keyword evidence="3" id="KW-1185">Reference proteome</keyword>
<feature type="transmembrane region" description="Helical" evidence="1">
    <location>
        <begin position="197"/>
        <end position="217"/>
    </location>
</feature>
<name>A0A7K0DM17_9NOCA</name>
<dbReference type="OrthoDB" id="3476748at2"/>
<keyword evidence="1" id="KW-0472">Membrane</keyword>
<feature type="transmembrane region" description="Helical" evidence="1">
    <location>
        <begin position="172"/>
        <end position="191"/>
    </location>
</feature>
<feature type="transmembrane region" description="Helical" evidence="1">
    <location>
        <begin position="18"/>
        <end position="36"/>
    </location>
</feature>
<evidence type="ECO:0000256" key="1">
    <source>
        <dbReference type="SAM" id="Phobius"/>
    </source>
</evidence>